<keyword evidence="2" id="KW-0472">Membrane</keyword>
<accession>A0AA88IGQ5</accession>
<evidence type="ECO:0000256" key="2">
    <source>
        <dbReference type="SAM" id="Phobius"/>
    </source>
</evidence>
<keyword evidence="2" id="KW-1133">Transmembrane helix</keyword>
<name>A0AA88IGQ5_CHASR</name>
<keyword evidence="4" id="KW-1185">Reference proteome</keyword>
<evidence type="ECO:0000256" key="1">
    <source>
        <dbReference type="SAM" id="MobiDB-lite"/>
    </source>
</evidence>
<dbReference type="EMBL" id="JAUPFM010000149">
    <property type="protein sequence ID" value="KAK2812079.1"/>
    <property type="molecule type" value="Genomic_DNA"/>
</dbReference>
<reference evidence="3" key="1">
    <citation type="submission" date="2023-07" db="EMBL/GenBank/DDBJ databases">
        <title>Chromosome-level Genome Assembly of Striped Snakehead (Channa striata).</title>
        <authorList>
            <person name="Liu H."/>
        </authorList>
    </citation>
    <scope>NUCLEOTIDE SEQUENCE</scope>
    <source>
        <strain evidence="3">Gz</strain>
        <tissue evidence="3">Muscle</tissue>
    </source>
</reference>
<evidence type="ECO:0000313" key="4">
    <source>
        <dbReference type="Proteomes" id="UP001187415"/>
    </source>
</evidence>
<protein>
    <submittedName>
        <fullName evidence="3">Uncharacterized protein</fullName>
    </submittedName>
</protein>
<feature type="compositionally biased region" description="Basic and acidic residues" evidence="1">
    <location>
        <begin position="343"/>
        <end position="357"/>
    </location>
</feature>
<organism evidence="3 4">
    <name type="scientific">Channa striata</name>
    <name type="common">Snakehead murrel</name>
    <name type="synonym">Ophicephalus striatus</name>
    <dbReference type="NCBI Taxonomy" id="64152"/>
    <lineage>
        <taxon>Eukaryota</taxon>
        <taxon>Metazoa</taxon>
        <taxon>Chordata</taxon>
        <taxon>Craniata</taxon>
        <taxon>Vertebrata</taxon>
        <taxon>Euteleostomi</taxon>
        <taxon>Actinopterygii</taxon>
        <taxon>Neopterygii</taxon>
        <taxon>Teleostei</taxon>
        <taxon>Neoteleostei</taxon>
        <taxon>Acanthomorphata</taxon>
        <taxon>Anabantaria</taxon>
        <taxon>Anabantiformes</taxon>
        <taxon>Channoidei</taxon>
        <taxon>Channidae</taxon>
        <taxon>Channa</taxon>
    </lineage>
</organism>
<proteinExistence type="predicted"/>
<feature type="transmembrane region" description="Helical" evidence="2">
    <location>
        <begin position="20"/>
        <end position="39"/>
    </location>
</feature>
<dbReference type="AlphaFoldDB" id="A0AA88IGQ5"/>
<feature type="region of interest" description="Disordered" evidence="1">
    <location>
        <begin position="342"/>
        <end position="385"/>
    </location>
</feature>
<evidence type="ECO:0000313" key="3">
    <source>
        <dbReference type="EMBL" id="KAK2812079.1"/>
    </source>
</evidence>
<keyword evidence="2" id="KW-0812">Transmembrane</keyword>
<dbReference type="Proteomes" id="UP001187415">
    <property type="component" value="Unassembled WGS sequence"/>
</dbReference>
<gene>
    <name evidence="3" type="ORF">Q5P01_000078</name>
</gene>
<feature type="compositionally biased region" description="Basic residues" evidence="1">
    <location>
        <begin position="362"/>
        <end position="373"/>
    </location>
</feature>
<comment type="caution">
    <text evidence="3">The sequence shown here is derived from an EMBL/GenBank/DDBJ whole genome shotgun (WGS) entry which is preliminary data.</text>
</comment>
<sequence>MELLYRPLIQDEHRLHNMECAIAVFNIAIYAMYVVTMVLTPTVLKEKQDEVRAAAARTPPRSPLPQTPPDNRFYYSSRGSGNPYYSQSSGSCERASESRTGHRVGRCHRALFETRLLPFRGNDAGCGEWEQLSRKPKFLPWDGGKGPVGMIDLQMWTSRGPRHGRPLSARQALRASPVPPTKTEAPLWPGLVPEDELWWGEEWKDVQIKGESPTMISPGVMIADRLRNPSLAGCRNRSTVIPVVVGQRTEIQCEGFGGACLTAVLADEPVSRGGRVRTTSPERRPGGLFERDNATRPWWKTRWATRCPRRWSWIPLESDLKGAFFCKLESTRRNDVVSVFRGQESRGRKARRMENEPATRGSHSRFVKSKRLAGGRSFTPSPRRM</sequence>